<reference evidence="2" key="1">
    <citation type="journal article" date="2015" name="Nature">
        <title>Complex archaea that bridge the gap between prokaryotes and eukaryotes.</title>
        <authorList>
            <person name="Spang A."/>
            <person name="Saw J.H."/>
            <person name="Jorgensen S.L."/>
            <person name="Zaremba-Niedzwiedzka K."/>
            <person name="Martijn J."/>
            <person name="Lind A.E."/>
            <person name="van Eijk R."/>
            <person name="Schleper C."/>
            <person name="Guy L."/>
            <person name="Ettema T.J."/>
        </authorList>
    </citation>
    <scope>NUCLEOTIDE SEQUENCE</scope>
</reference>
<name>A0A0F8XNM5_9ZZZZ</name>
<evidence type="ECO:0000259" key="1">
    <source>
        <dbReference type="Pfam" id="PF18998"/>
    </source>
</evidence>
<dbReference type="Pfam" id="PF18998">
    <property type="entry name" value="Flg_new_2"/>
    <property type="match status" value="2"/>
</dbReference>
<dbReference type="EMBL" id="LAZR01070228">
    <property type="protein sequence ID" value="KKK43714.1"/>
    <property type="molecule type" value="Genomic_DNA"/>
</dbReference>
<sequence>VSGTGDGTLTYGEQTTITADTHPDPNYSFDAWTGDTSGCANVNASPTTYTMPASNAAVTATYTTGGSTYTLTVASGTGDGSYSEGEKVSISADAAPTGQIFDEWTGDVNKVLNPYMPNTVYTMPAAAATVTATYSTYTAVTASGTISSSGYYRVTQDISAAGSCITIDANDVVLDLGGYRLTYDTTTQGSYVNGGMVTAGKQGVTIRNGEIVEGAGATALSHAVRPRTTDTSNPLEICYLAIYVQAEDAAGVRVNEFSNSSAHHIYVHSDADIDTLFSEHLAGLEIHATYGGCSIYDNIIVGSHAGIVCGSIGYTQENPNTTYIYNTLIQHER</sequence>
<accession>A0A0F8XNM5</accession>
<proteinExistence type="predicted"/>
<protein>
    <recommendedName>
        <fullName evidence="1">Bacterial repeat domain-containing protein</fullName>
    </recommendedName>
</protein>
<feature type="domain" description="Bacterial repeat" evidence="1">
    <location>
        <begin position="70"/>
        <end position="135"/>
    </location>
</feature>
<evidence type="ECO:0000313" key="2">
    <source>
        <dbReference type="EMBL" id="KKK43714.1"/>
    </source>
</evidence>
<gene>
    <name evidence="2" type="ORF">LCGC14_3167980</name>
</gene>
<dbReference type="InterPro" id="IPR044060">
    <property type="entry name" value="Bacterial_rp_domain"/>
</dbReference>
<feature type="non-terminal residue" evidence="2">
    <location>
        <position position="1"/>
    </location>
</feature>
<feature type="domain" description="Bacterial repeat" evidence="1">
    <location>
        <begin position="4"/>
        <end position="64"/>
    </location>
</feature>
<dbReference type="AlphaFoldDB" id="A0A0F8XNM5"/>
<comment type="caution">
    <text evidence="2">The sequence shown here is derived from an EMBL/GenBank/DDBJ whole genome shotgun (WGS) entry which is preliminary data.</text>
</comment>
<feature type="non-terminal residue" evidence="2">
    <location>
        <position position="333"/>
    </location>
</feature>
<organism evidence="2">
    <name type="scientific">marine sediment metagenome</name>
    <dbReference type="NCBI Taxonomy" id="412755"/>
    <lineage>
        <taxon>unclassified sequences</taxon>
        <taxon>metagenomes</taxon>
        <taxon>ecological metagenomes</taxon>
    </lineage>
</organism>